<dbReference type="EMBL" id="WKJJ01000012">
    <property type="protein sequence ID" value="MRV73829.1"/>
    <property type="molecule type" value="Genomic_DNA"/>
</dbReference>
<dbReference type="InterPro" id="IPR002745">
    <property type="entry name" value="Ptrans_KptA/Tpt1"/>
</dbReference>
<proteinExistence type="predicted"/>
<evidence type="ECO:0000313" key="2">
    <source>
        <dbReference type="Proteomes" id="UP000446768"/>
    </source>
</evidence>
<protein>
    <recommendedName>
        <fullName evidence="3">RNA 2'-phosphotransferase</fullName>
    </recommendedName>
</protein>
<gene>
    <name evidence="1" type="ORF">GJ700_19130</name>
</gene>
<keyword evidence="2" id="KW-1185">Reference proteome</keyword>
<dbReference type="Gene3D" id="3.20.170.30">
    <property type="match status" value="1"/>
</dbReference>
<dbReference type="AlphaFoldDB" id="A0A7X2LVE1"/>
<evidence type="ECO:0000313" key="1">
    <source>
        <dbReference type="EMBL" id="MRV73829.1"/>
    </source>
</evidence>
<accession>A0A7X2LVE1</accession>
<organism evidence="1 2">
    <name type="scientific">Pseudoduganella rivuli</name>
    <dbReference type="NCBI Taxonomy" id="2666085"/>
    <lineage>
        <taxon>Bacteria</taxon>
        <taxon>Pseudomonadati</taxon>
        <taxon>Pseudomonadota</taxon>
        <taxon>Betaproteobacteria</taxon>
        <taxon>Burkholderiales</taxon>
        <taxon>Oxalobacteraceae</taxon>
        <taxon>Telluria group</taxon>
        <taxon>Pseudoduganella</taxon>
    </lineage>
</organism>
<evidence type="ECO:0008006" key="3">
    <source>
        <dbReference type="Google" id="ProtNLM"/>
    </source>
</evidence>
<dbReference type="InterPro" id="IPR042081">
    <property type="entry name" value="RNA_2'-PTrans_C"/>
</dbReference>
<dbReference type="Pfam" id="PF01885">
    <property type="entry name" value="PTS_2-RNA"/>
    <property type="match status" value="1"/>
</dbReference>
<name>A0A7X2LVE1_9BURK</name>
<dbReference type="GO" id="GO:0016740">
    <property type="term" value="F:transferase activity"/>
    <property type="evidence" value="ECO:0007669"/>
    <property type="project" value="InterPro"/>
</dbReference>
<reference evidence="1 2" key="1">
    <citation type="submission" date="2019-11" db="EMBL/GenBank/DDBJ databases">
        <title>Novel species isolated from a subtropical stream in China.</title>
        <authorList>
            <person name="Lu H."/>
        </authorList>
    </citation>
    <scope>NUCLEOTIDE SEQUENCE [LARGE SCALE GENOMIC DNA]</scope>
    <source>
        <strain evidence="1 2">FT92W</strain>
    </source>
</reference>
<sequence>MPLSHLAPSARSYRTDAGCQRLGLSVNLETATKVGARHGKPVVLIVHAGQMHAQGHAFYRSQNGVWLTDSVPVEFIDFPAE</sequence>
<comment type="caution">
    <text evidence="1">The sequence shown here is derived from an EMBL/GenBank/DDBJ whole genome shotgun (WGS) entry which is preliminary data.</text>
</comment>
<dbReference type="SUPFAM" id="SSF56399">
    <property type="entry name" value="ADP-ribosylation"/>
    <property type="match status" value="1"/>
</dbReference>
<dbReference type="Proteomes" id="UP000446768">
    <property type="component" value="Unassembled WGS sequence"/>
</dbReference>